<dbReference type="Proteomes" id="UP000198131">
    <property type="component" value="Unassembled WGS sequence"/>
</dbReference>
<dbReference type="RefSeq" id="WP_088844597.1">
    <property type="nucleotide sequence ID" value="NZ_FYEW01000002.1"/>
</dbReference>
<keyword evidence="1" id="KW-0472">Membrane</keyword>
<feature type="transmembrane region" description="Helical" evidence="1">
    <location>
        <begin position="6"/>
        <end position="24"/>
    </location>
</feature>
<proteinExistence type="predicted"/>
<evidence type="ECO:0000313" key="3">
    <source>
        <dbReference type="Proteomes" id="UP000198131"/>
    </source>
</evidence>
<keyword evidence="1" id="KW-0812">Transmembrane</keyword>
<reference evidence="3" key="1">
    <citation type="submission" date="2017-06" db="EMBL/GenBank/DDBJ databases">
        <authorList>
            <person name="Varghese N."/>
            <person name="Submissions S."/>
        </authorList>
    </citation>
    <scope>NUCLEOTIDE SEQUENCE [LARGE SCALE GENOMIC DNA]</scope>
    <source>
        <strain evidence="3">DSM 11116</strain>
    </source>
</reference>
<dbReference type="OrthoDB" id="882867at2"/>
<sequence length="160" mass="17856">MPEALYTLARLVVLGALMSLGFWLKRIVQQRNGNMTGNAFLLPQPGWRQLRQRYDSKQVIPNTETLTIGRIGNVRFTGVLDIGFEVNTLILCNRFGFSSAAVRIPYADLELLQAPEQFQATRFSEPEFSPGSFRAGGVEIELPAYWADQLLKHMAAAPVA</sequence>
<gene>
    <name evidence="2" type="ORF">SAMN06265337_3324</name>
</gene>
<dbReference type="AlphaFoldDB" id="A0A212UDI9"/>
<accession>A0A212UDI9</accession>
<organism evidence="2 3">
    <name type="scientific">Hymenobacter gelipurpurascens</name>
    <dbReference type="NCBI Taxonomy" id="89968"/>
    <lineage>
        <taxon>Bacteria</taxon>
        <taxon>Pseudomonadati</taxon>
        <taxon>Bacteroidota</taxon>
        <taxon>Cytophagia</taxon>
        <taxon>Cytophagales</taxon>
        <taxon>Hymenobacteraceae</taxon>
        <taxon>Hymenobacter</taxon>
    </lineage>
</organism>
<name>A0A212UDI9_9BACT</name>
<keyword evidence="3" id="KW-1185">Reference proteome</keyword>
<protein>
    <submittedName>
        <fullName evidence="2">Uncharacterized protein</fullName>
    </submittedName>
</protein>
<evidence type="ECO:0000256" key="1">
    <source>
        <dbReference type="SAM" id="Phobius"/>
    </source>
</evidence>
<dbReference type="EMBL" id="FYEW01000002">
    <property type="protein sequence ID" value="SNC76315.1"/>
    <property type="molecule type" value="Genomic_DNA"/>
</dbReference>
<evidence type="ECO:0000313" key="2">
    <source>
        <dbReference type="EMBL" id="SNC76315.1"/>
    </source>
</evidence>
<keyword evidence="1" id="KW-1133">Transmembrane helix</keyword>